<dbReference type="EC" id="2.7.7.89" evidence="9"/>
<keyword evidence="3" id="KW-0547">Nucleotide-binding</keyword>
<keyword evidence="4" id="KW-0067">ATP-binding</keyword>
<dbReference type="GO" id="GO:0047388">
    <property type="term" value="F:[glutamine synthetase]-adenylyl-L-tyrosine phosphorylase activity"/>
    <property type="evidence" value="ECO:0007669"/>
    <property type="project" value="UniProtKB-EC"/>
</dbReference>
<keyword evidence="2 9" id="KW-0548">Nucleotidyltransferase</keyword>
<dbReference type="Gene3D" id="1.20.120.330">
    <property type="entry name" value="Nucleotidyltransferases domain 2"/>
    <property type="match status" value="2"/>
</dbReference>
<dbReference type="Proteomes" id="UP000678513">
    <property type="component" value="Chromosome"/>
</dbReference>
<feature type="domain" description="PII-uridylyltransferase/Glutamine-synthetase adenylyltransferase" evidence="8">
    <location>
        <begin position="340"/>
        <end position="468"/>
    </location>
</feature>
<dbReference type="Gene3D" id="3.30.460.10">
    <property type="entry name" value="Beta Polymerase, domain 2"/>
    <property type="match status" value="2"/>
</dbReference>
<dbReference type="NCBIfam" id="NF010707">
    <property type="entry name" value="PRK14109.1"/>
    <property type="match status" value="1"/>
</dbReference>
<evidence type="ECO:0000256" key="5">
    <source>
        <dbReference type="ARBA" id="ARBA00022842"/>
    </source>
</evidence>
<evidence type="ECO:0000313" key="10">
    <source>
        <dbReference type="Proteomes" id="UP000678513"/>
    </source>
</evidence>
<protein>
    <submittedName>
        <fullName evidence="9">Bifunctional [glutamine synthetase] adenylyltransferase/[glutamine synthetase]-adenylyl-L-tyrosine phosphorylase</fullName>
        <ecNumber evidence="9">2.7.7.42</ecNumber>
        <ecNumber evidence="9">2.7.7.89</ecNumber>
    </submittedName>
</protein>
<accession>A0ABX7Y1W4</accession>
<evidence type="ECO:0000256" key="4">
    <source>
        <dbReference type="ARBA" id="ARBA00022840"/>
    </source>
</evidence>
<evidence type="ECO:0000256" key="1">
    <source>
        <dbReference type="ARBA" id="ARBA00022679"/>
    </source>
</evidence>
<dbReference type="InterPro" id="IPR043519">
    <property type="entry name" value="NT_sf"/>
</dbReference>
<evidence type="ECO:0000256" key="3">
    <source>
        <dbReference type="ARBA" id="ARBA00022741"/>
    </source>
</evidence>
<evidence type="ECO:0000313" key="9">
    <source>
        <dbReference type="EMBL" id="QUC07150.1"/>
    </source>
</evidence>
<dbReference type="GO" id="GO:0008882">
    <property type="term" value="F:[glutamate-ammonia-ligase] adenylyltransferase activity"/>
    <property type="evidence" value="ECO:0007669"/>
    <property type="project" value="UniProtKB-EC"/>
</dbReference>
<dbReference type="InterPro" id="IPR013546">
    <property type="entry name" value="PII_UdlTrfase/GS_AdlTrfase"/>
</dbReference>
<keyword evidence="5" id="KW-0460">Magnesium</keyword>
<dbReference type="SUPFAM" id="SSF81593">
    <property type="entry name" value="Nucleotidyltransferase substrate binding subunit/domain"/>
    <property type="match status" value="2"/>
</dbReference>
<dbReference type="Pfam" id="PF03710">
    <property type="entry name" value="GlnE"/>
    <property type="match status" value="2"/>
</dbReference>
<evidence type="ECO:0000259" key="7">
    <source>
        <dbReference type="Pfam" id="PF03710"/>
    </source>
</evidence>
<dbReference type="InterPro" id="IPR023057">
    <property type="entry name" value="GlnE"/>
</dbReference>
<keyword evidence="10" id="KW-1185">Reference proteome</keyword>
<dbReference type="EC" id="2.7.7.42" evidence="9"/>
<reference evidence="9 10" key="1">
    <citation type="submission" date="2021-03" db="EMBL/GenBank/DDBJ databases">
        <title>Human Oral Microbial Genomes.</title>
        <authorList>
            <person name="Johnston C.D."/>
            <person name="Chen T."/>
            <person name="Dewhirst F.E."/>
        </authorList>
    </citation>
    <scope>NUCLEOTIDE SEQUENCE [LARGE SCALE GENOMIC DNA]</scope>
    <source>
        <strain evidence="9 10">DSMZ 100122</strain>
    </source>
</reference>
<dbReference type="EMBL" id="CP072384">
    <property type="protein sequence ID" value="QUC07150.1"/>
    <property type="molecule type" value="Genomic_DNA"/>
</dbReference>
<dbReference type="RefSeq" id="WP_212321394.1">
    <property type="nucleotide sequence ID" value="NZ_AP024463.1"/>
</dbReference>
<dbReference type="CDD" id="cd05401">
    <property type="entry name" value="NT_GlnE_GlnD_like"/>
    <property type="match status" value="2"/>
</dbReference>
<keyword evidence="1 9" id="KW-0808">Transferase</keyword>
<sequence length="979" mass="106537">MNRVSTAAGEFARRGFEFPSSAARVWQDWCAQLGGDPPVPLQAFTRAADRDQALECLANIGKRDPALLSRIAATPDWLERVLLVMGGSSVLARFLVKNPEELRVLASEPEPRRGNWLEYIRLRVVDEAGQADADRLRRANHAALVEIAARDLACDDPIALVDDIAAELSHLADAILECALDCARASVPESTSVRLAVIAMGKTGARELNYISDVDVIYVAEPAGDAGHEEAMCAGAKVAAAVARICSAHTAEGTIWPVDAALRPEGNAGPLVRSLESCAAYYRQWAKNWEFQALLKARPAAGDKELGQAFCDLVSPLVWEAAQRPGFLSEVRAMRNRVISLIPAKEAGREIKLGAGGLRDTEFTVQLLQLVHGRGDERVRARGTFDALRALIAFSYIGRVDGAAMAEAYRTQRVLEHRVQLRRLRRTHLVPDDDSGWAYLARSTGRTTDEVKGLWRSSTRAVERLQQRIFFSPLLDAVSAIPTAELRLSADAAQERLRVLGFEDARAALGHIQALTNGSSRAVEIQRQLMPVMLGWFAEGPNPDFGLLAFRQLSEALGASSWYLRALRDEGWMAQRLARIASSSRYVVNLLMRAPQMVQMLANREGLEPRPRELLSHSMKRDIGRASDQASAVASVRALRRSELCRVALADVLGSADVTTVGLALSDLAGATLDAALEIARHEVDAPQVGVIGMGRWSGCELGYASDVDAMFVIPDDSGPDGQVAAARLVRLACDLVGRPGPDPAMVVDADLRPEGKGGPLVRTKSSYLTYYAKWASAWEAQALLRARPAAGAQELAAAVLDELAGLRYPQAGVDATQIAEIRRLKLRMATERIPRGTDKERHLKLGPGGLSDIEWTIQLLQLQHAGNSPALRTPSTLKAIDVVEGLELLTGEQAASLRQAWLHVSRVRNAIMLVRGRPSDVLPIDYQEQAAVAELAGYGPGQHSQLVEDTIKVMRHALRVVNQIFWEDATTDGRQVGS</sequence>
<gene>
    <name evidence="9" type="ORF">J5A65_09320</name>
</gene>
<feature type="domain" description="Glutamate-ammonia ligase adenylyltransferase repeated" evidence="7">
    <location>
        <begin position="575"/>
        <end position="801"/>
    </location>
</feature>
<dbReference type="PANTHER" id="PTHR30621:SF0">
    <property type="entry name" value="BIFUNCTIONAL GLUTAMINE SYNTHETASE ADENYLYLTRANSFERASE_ADENYLYL-REMOVING ENZYME"/>
    <property type="match status" value="1"/>
</dbReference>
<dbReference type="Pfam" id="PF08335">
    <property type="entry name" value="GlnD_UR_UTase"/>
    <property type="match status" value="2"/>
</dbReference>
<dbReference type="SUPFAM" id="SSF81301">
    <property type="entry name" value="Nucleotidyltransferase"/>
    <property type="match status" value="2"/>
</dbReference>
<evidence type="ECO:0000259" key="8">
    <source>
        <dbReference type="Pfam" id="PF08335"/>
    </source>
</evidence>
<dbReference type="PANTHER" id="PTHR30621">
    <property type="entry name" value="GLUTAMINE SYNTHETASE ADENYLYLTRANSFERASE"/>
    <property type="match status" value="1"/>
</dbReference>
<evidence type="ECO:0000256" key="6">
    <source>
        <dbReference type="ARBA" id="ARBA00023268"/>
    </source>
</evidence>
<feature type="domain" description="Glutamate-ammonia ligase adenylyltransferase repeated" evidence="7">
    <location>
        <begin position="79"/>
        <end position="310"/>
    </location>
</feature>
<evidence type="ECO:0000256" key="2">
    <source>
        <dbReference type="ARBA" id="ARBA00022695"/>
    </source>
</evidence>
<keyword evidence="6" id="KW-0511">Multifunctional enzyme</keyword>
<feature type="domain" description="PII-uridylyltransferase/Glutamine-synthetase adenylyltransferase" evidence="8">
    <location>
        <begin position="839"/>
        <end position="966"/>
    </location>
</feature>
<organism evidence="9 10">
    <name type="scientific">Arachnia rubra</name>
    <dbReference type="NCBI Taxonomy" id="1547448"/>
    <lineage>
        <taxon>Bacteria</taxon>
        <taxon>Bacillati</taxon>
        <taxon>Actinomycetota</taxon>
        <taxon>Actinomycetes</taxon>
        <taxon>Propionibacteriales</taxon>
        <taxon>Propionibacteriaceae</taxon>
        <taxon>Arachnia</taxon>
    </lineage>
</organism>
<dbReference type="InterPro" id="IPR005190">
    <property type="entry name" value="GlnE_rpt_dom"/>
</dbReference>
<name>A0ABX7Y1W4_9ACTN</name>
<proteinExistence type="predicted"/>